<dbReference type="GO" id="GO:0005737">
    <property type="term" value="C:cytoplasm"/>
    <property type="evidence" value="ECO:0007669"/>
    <property type="project" value="TreeGrafter"/>
</dbReference>
<evidence type="ECO:0000256" key="1">
    <source>
        <dbReference type="ARBA" id="ARBA00009207"/>
    </source>
</evidence>
<feature type="compositionally biased region" description="Polar residues" evidence="2">
    <location>
        <begin position="70"/>
        <end position="86"/>
    </location>
</feature>
<gene>
    <name evidence="3" type="ORF">QBC32DRAFT_321520</name>
</gene>
<name>A0AAN6P2W8_9PEZI</name>
<feature type="compositionally biased region" description="Acidic residues" evidence="2">
    <location>
        <begin position="421"/>
        <end position="440"/>
    </location>
</feature>
<dbReference type="EMBL" id="MU859073">
    <property type="protein sequence ID" value="KAK3955738.1"/>
    <property type="molecule type" value="Genomic_DNA"/>
</dbReference>
<reference evidence="3" key="1">
    <citation type="journal article" date="2023" name="Mol. Phylogenet. Evol.">
        <title>Genome-scale phylogeny and comparative genomics of the fungal order Sordariales.</title>
        <authorList>
            <person name="Hensen N."/>
            <person name="Bonometti L."/>
            <person name="Westerberg I."/>
            <person name="Brannstrom I.O."/>
            <person name="Guillou S."/>
            <person name="Cros-Aarteil S."/>
            <person name="Calhoun S."/>
            <person name="Haridas S."/>
            <person name="Kuo A."/>
            <person name="Mondo S."/>
            <person name="Pangilinan J."/>
            <person name="Riley R."/>
            <person name="LaButti K."/>
            <person name="Andreopoulos B."/>
            <person name="Lipzen A."/>
            <person name="Chen C."/>
            <person name="Yan M."/>
            <person name="Daum C."/>
            <person name="Ng V."/>
            <person name="Clum A."/>
            <person name="Steindorff A."/>
            <person name="Ohm R.A."/>
            <person name="Martin F."/>
            <person name="Silar P."/>
            <person name="Natvig D.O."/>
            <person name="Lalanne C."/>
            <person name="Gautier V."/>
            <person name="Ament-Velasquez S.L."/>
            <person name="Kruys A."/>
            <person name="Hutchinson M.I."/>
            <person name="Powell A.J."/>
            <person name="Barry K."/>
            <person name="Miller A.N."/>
            <person name="Grigoriev I.V."/>
            <person name="Debuchy R."/>
            <person name="Gladieux P."/>
            <person name="Hiltunen Thoren M."/>
            <person name="Johannesson H."/>
        </authorList>
    </citation>
    <scope>NUCLEOTIDE SEQUENCE</scope>
    <source>
        <strain evidence="3">CBS 626.80</strain>
    </source>
</reference>
<dbReference type="PANTHER" id="PTHR16487:SF0">
    <property type="entry name" value="PROTEIN PHOSPHATASE 4 REGULATORY SUBUNIT 2-RELATED"/>
    <property type="match status" value="1"/>
</dbReference>
<feature type="compositionally biased region" description="Basic and acidic residues" evidence="2">
    <location>
        <begin position="524"/>
        <end position="548"/>
    </location>
</feature>
<feature type="region of interest" description="Disordered" evidence="2">
    <location>
        <begin position="399"/>
        <end position="635"/>
    </location>
</feature>
<keyword evidence="4" id="KW-1185">Reference proteome</keyword>
<accession>A0AAN6P2W8</accession>
<feature type="compositionally biased region" description="Polar residues" evidence="2">
    <location>
        <begin position="300"/>
        <end position="311"/>
    </location>
</feature>
<dbReference type="Proteomes" id="UP001303222">
    <property type="component" value="Unassembled WGS sequence"/>
</dbReference>
<proteinExistence type="inferred from homology"/>
<dbReference type="GO" id="GO:0005634">
    <property type="term" value="C:nucleus"/>
    <property type="evidence" value="ECO:0007669"/>
    <property type="project" value="TreeGrafter"/>
</dbReference>
<dbReference type="AlphaFoldDB" id="A0AAN6P2W8"/>
<feature type="compositionally biased region" description="Low complexity" evidence="2">
    <location>
        <begin position="549"/>
        <end position="566"/>
    </location>
</feature>
<dbReference type="PANTHER" id="PTHR16487">
    <property type="entry name" value="PPP4R2-RELATED PROTEIN"/>
    <property type="match status" value="1"/>
</dbReference>
<comment type="caution">
    <text evidence="3">The sequence shown here is derived from an EMBL/GenBank/DDBJ whole genome shotgun (WGS) entry which is preliminary data.</text>
</comment>
<feature type="compositionally biased region" description="Low complexity" evidence="2">
    <location>
        <begin position="93"/>
        <end position="104"/>
    </location>
</feature>
<feature type="compositionally biased region" description="Low complexity" evidence="2">
    <location>
        <begin position="287"/>
        <end position="299"/>
    </location>
</feature>
<reference evidence="3" key="2">
    <citation type="submission" date="2023-06" db="EMBL/GenBank/DDBJ databases">
        <authorList>
            <consortium name="Lawrence Berkeley National Laboratory"/>
            <person name="Mondo S.J."/>
            <person name="Hensen N."/>
            <person name="Bonometti L."/>
            <person name="Westerberg I."/>
            <person name="Brannstrom I.O."/>
            <person name="Guillou S."/>
            <person name="Cros-Aarteil S."/>
            <person name="Calhoun S."/>
            <person name="Haridas S."/>
            <person name="Kuo A."/>
            <person name="Pangilinan J."/>
            <person name="Riley R."/>
            <person name="Labutti K."/>
            <person name="Andreopoulos B."/>
            <person name="Lipzen A."/>
            <person name="Chen C."/>
            <person name="Yanf M."/>
            <person name="Daum C."/>
            <person name="Ng V."/>
            <person name="Clum A."/>
            <person name="Steindorff A."/>
            <person name="Ohm R."/>
            <person name="Martin F."/>
            <person name="Silar P."/>
            <person name="Natvig D."/>
            <person name="Lalanne C."/>
            <person name="Gautier V."/>
            <person name="Ament-Velasquez S.L."/>
            <person name="Kruys A."/>
            <person name="Hutchinson M.I."/>
            <person name="Powell A.J."/>
            <person name="Barry K."/>
            <person name="Miller A.N."/>
            <person name="Grigoriev I.V."/>
            <person name="Debuchy R."/>
            <person name="Gladieux P."/>
            <person name="Thoren M.H."/>
            <person name="Johannesson H."/>
        </authorList>
    </citation>
    <scope>NUCLEOTIDE SEQUENCE</scope>
    <source>
        <strain evidence="3">CBS 626.80</strain>
    </source>
</reference>
<feature type="compositionally biased region" description="Low complexity" evidence="2">
    <location>
        <begin position="399"/>
        <end position="420"/>
    </location>
</feature>
<comment type="similarity">
    <text evidence="1">Belongs to the PPP4R2 family.</text>
</comment>
<feature type="compositionally biased region" description="Pro residues" evidence="2">
    <location>
        <begin position="49"/>
        <end position="60"/>
    </location>
</feature>
<sequence>MAEMDAEVANDILARVAQDGSMDYSCWPKLLPIVVSRIAKIAHTEFPIPDIPSPQPPARPSSPRFLAPLPSSSDPIDTPLSSQETNNNKENDAPTSAPRPAAASYNVTSSPPKAPSPVPDATTEASSQPQQPVLPVPVTEMLNGVTSHLTTNFPDYPPHTIQRLAELVLKPRPQYRSVVGYLNALDRVVHVTSGANLYPLPPAIPDLSGMGGMSNGCGPGSDNGSTTSLSAANNIGSDEALGGALLTPIPWLTRSANGDGGDDDGSISDAGSSSPLSACGASDPNTQHEQQQRALAQQHSHITFAQSSVSPQVRKESTEMIEGPNGMGSIETVSISVNGIPSTGMGGGLLGLSQQQQQRGVTQGELLRQEQRAGVVPVSQVAGNNNNTAQGYTAAQTTPLGAAAPGEGASATPPTTTAPPADEDIVMGDNSDPEEEQQDEEVPHARGPSEIGPEDTGPQNARSSIAMSSTGEVDMSALDVEAAVGRRLQSPPAASNNKPIDDATTAADSKSGSDAAENLVLPSPKREAEDEAEHDNTQKRQRTEDKPDTTTTEEASSSTTEVTNSEESSEGAKEEVAPPVQKEASEDEDMVLMDRPAPASLETASAAGEEEKPKEGESSNQPEPGAEEDQPKSSS</sequence>
<evidence type="ECO:0000313" key="4">
    <source>
        <dbReference type="Proteomes" id="UP001303222"/>
    </source>
</evidence>
<feature type="region of interest" description="Disordered" evidence="2">
    <location>
        <begin position="255"/>
        <end position="327"/>
    </location>
</feature>
<feature type="compositionally biased region" description="Polar residues" evidence="2">
    <location>
        <begin position="457"/>
        <end position="471"/>
    </location>
</feature>
<dbReference type="InterPro" id="IPR015267">
    <property type="entry name" value="PPP4R2"/>
</dbReference>
<evidence type="ECO:0000313" key="3">
    <source>
        <dbReference type="EMBL" id="KAK3955738.1"/>
    </source>
</evidence>
<dbReference type="GO" id="GO:0030289">
    <property type="term" value="C:protein phosphatase 4 complex"/>
    <property type="evidence" value="ECO:0007669"/>
    <property type="project" value="InterPro"/>
</dbReference>
<dbReference type="Pfam" id="PF09184">
    <property type="entry name" value="PPP4R2"/>
    <property type="match status" value="1"/>
</dbReference>
<evidence type="ECO:0000256" key="2">
    <source>
        <dbReference type="SAM" id="MobiDB-lite"/>
    </source>
</evidence>
<dbReference type="GO" id="GO:0019888">
    <property type="term" value="F:protein phosphatase regulator activity"/>
    <property type="evidence" value="ECO:0007669"/>
    <property type="project" value="InterPro"/>
</dbReference>
<feature type="region of interest" description="Disordered" evidence="2">
    <location>
        <begin position="46"/>
        <end position="133"/>
    </location>
</feature>
<protein>
    <submittedName>
        <fullName evidence="3">Uncharacterized protein</fullName>
    </submittedName>
</protein>
<organism evidence="3 4">
    <name type="scientific">Pseudoneurospora amorphoporcata</name>
    <dbReference type="NCBI Taxonomy" id="241081"/>
    <lineage>
        <taxon>Eukaryota</taxon>
        <taxon>Fungi</taxon>
        <taxon>Dikarya</taxon>
        <taxon>Ascomycota</taxon>
        <taxon>Pezizomycotina</taxon>
        <taxon>Sordariomycetes</taxon>
        <taxon>Sordariomycetidae</taxon>
        <taxon>Sordariales</taxon>
        <taxon>Sordariaceae</taxon>
        <taxon>Pseudoneurospora</taxon>
    </lineage>
</organism>